<feature type="compositionally biased region" description="Gly residues" evidence="17">
    <location>
        <begin position="684"/>
        <end position="711"/>
    </location>
</feature>
<keyword evidence="10" id="KW-0539">Nucleus</keyword>
<feature type="region of interest" description="Disordered" evidence="17">
    <location>
        <begin position="188"/>
        <end position="210"/>
    </location>
</feature>
<evidence type="ECO:0000256" key="1">
    <source>
        <dbReference type="ARBA" id="ARBA00000707"/>
    </source>
</evidence>
<organism evidence="19 20">
    <name type="scientific">Anopheles minimus</name>
    <dbReference type="NCBI Taxonomy" id="112268"/>
    <lineage>
        <taxon>Eukaryota</taxon>
        <taxon>Metazoa</taxon>
        <taxon>Ecdysozoa</taxon>
        <taxon>Arthropoda</taxon>
        <taxon>Hexapoda</taxon>
        <taxon>Insecta</taxon>
        <taxon>Pterygota</taxon>
        <taxon>Neoptera</taxon>
        <taxon>Endopterygota</taxon>
        <taxon>Diptera</taxon>
        <taxon>Nematocera</taxon>
        <taxon>Culicoidea</taxon>
        <taxon>Culicidae</taxon>
        <taxon>Anophelinae</taxon>
        <taxon>Anopheles</taxon>
    </lineage>
</organism>
<dbReference type="InterPro" id="IPR001394">
    <property type="entry name" value="Peptidase_C19_UCH"/>
</dbReference>
<evidence type="ECO:0000256" key="8">
    <source>
        <dbReference type="ARBA" id="ARBA00022801"/>
    </source>
</evidence>
<proteinExistence type="inferred from homology"/>
<evidence type="ECO:0000256" key="5">
    <source>
        <dbReference type="ARBA" id="ARBA00022553"/>
    </source>
</evidence>
<feature type="region of interest" description="Disordered" evidence="17">
    <location>
        <begin position="1124"/>
        <end position="1167"/>
    </location>
</feature>
<evidence type="ECO:0000256" key="3">
    <source>
        <dbReference type="ARBA" id="ARBA00009085"/>
    </source>
</evidence>
<dbReference type="FunFam" id="3.90.70.10:FF:000085">
    <property type="entry name" value="Ubiquitin carboxyl-terminal hydrolase 36"/>
    <property type="match status" value="1"/>
</dbReference>
<dbReference type="GO" id="GO:0042981">
    <property type="term" value="P:regulation of apoptotic process"/>
    <property type="evidence" value="ECO:0007669"/>
    <property type="project" value="TreeGrafter"/>
</dbReference>
<feature type="region of interest" description="Disordered" evidence="17">
    <location>
        <begin position="1196"/>
        <end position="1278"/>
    </location>
</feature>
<dbReference type="InterPro" id="IPR050164">
    <property type="entry name" value="Peptidase_C19"/>
</dbReference>
<evidence type="ECO:0000256" key="15">
    <source>
        <dbReference type="ARBA" id="ARBA00043009"/>
    </source>
</evidence>
<feature type="compositionally biased region" description="Gly residues" evidence="17">
    <location>
        <begin position="724"/>
        <end position="733"/>
    </location>
</feature>
<comment type="similarity">
    <text evidence="3">Belongs to the peptidase C19 family.</text>
</comment>
<evidence type="ECO:0000256" key="17">
    <source>
        <dbReference type="SAM" id="MobiDB-lite"/>
    </source>
</evidence>
<dbReference type="Proteomes" id="UP000075920">
    <property type="component" value="Unassembled WGS sequence"/>
</dbReference>
<feature type="compositionally biased region" description="Polar residues" evidence="17">
    <location>
        <begin position="665"/>
        <end position="678"/>
    </location>
</feature>
<feature type="compositionally biased region" description="Polar residues" evidence="17">
    <location>
        <begin position="985"/>
        <end position="997"/>
    </location>
</feature>
<dbReference type="GO" id="GO:0016579">
    <property type="term" value="P:protein deubiquitination"/>
    <property type="evidence" value="ECO:0007669"/>
    <property type="project" value="InterPro"/>
</dbReference>
<keyword evidence="6" id="KW-0645">Protease</keyword>
<evidence type="ECO:0000256" key="9">
    <source>
        <dbReference type="ARBA" id="ARBA00022807"/>
    </source>
</evidence>
<keyword evidence="9" id="KW-0788">Thiol protease</keyword>
<dbReference type="PROSITE" id="PS50235">
    <property type="entry name" value="USP_3"/>
    <property type="match status" value="1"/>
</dbReference>
<feature type="compositionally biased region" description="Low complexity" evidence="17">
    <location>
        <begin position="796"/>
        <end position="815"/>
    </location>
</feature>
<evidence type="ECO:0000259" key="18">
    <source>
        <dbReference type="PROSITE" id="PS50235"/>
    </source>
</evidence>
<feature type="compositionally biased region" description="Low complexity" evidence="17">
    <location>
        <begin position="998"/>
        <end position="1022"/>
    </location>
</feature>
<dbReference type="GO" id="GO:0005829">
    <property type="term" value="C:cytosol"/>
    <property type="evidence" value="ECO:0007669"/>
    <property type="project" value="TreeGrafter"/>
</dbReference>
<reference evidence="20" key="1">
    <citation type="submission" date="2013-03" db="EMBL/GenBank/DDBJ databases">
        <title>The Genome Sequence of Anopheles minimus MINIMUS1.</title>
        <authorList>
            <consortium name="The Broad Institute Genomics Platform"/>
            <person name="Neafsey D.E."/>
            <person name="Walton C."/>
            <person name="Walker B."/>
            <person name="Young S.K."/>
            <person name="Zeng Q."/>
            <person name="Gargeya S."/>
            <person name="Fitzgerald M."/>
            <person name="Haas B."/>
            <person name="Abouelleil A."/>
            <person name="Allen A.W."/>
            <person name="Alvarado L."/>
            <person name="Arachchi H.M."/>
            <person name="Berlin A.M."/>
            <person name="Chapman S.B."/>
            <person name="Gainer-Dewar J."/>
            <person name="Goldberg J."/>
            <person name="Griggs A."/>
            <person name="Gujja S."/>
            <person name="Hansen M."/>
            <person name="Howarth C."/>
            <person name="Imamovic A."/>
            <person name="Ireland A."/>
            <person name="Larimer J."/>
            <person name="McCowan C."/>
            <person name="Murphy C."/>
            <person name="Pearson M."/>
            <person name="Poon T.W."/>
            <person name="Priest M."/>
            <person name="Roberts A."/>
            <person name="Saif S."/>
            <person name="Shea T."/>
            <person name="Sisk P."/>
            <person name="Sykes S."/>
            <person name="Wortman J."/>
            <person name="Nusbaum C."/>
            <person name="Birren B."/>
        </authorList>
    </citation>
    <scope>NUCLEOTIDE SEQUENCE [LARGE SCALE GENOMIC DNA]</scope>
    <source>
        <strain evidence="20">MINIMUS1</strain>
    </source>
</reference>
<dbReference type="InterPro" id="IPR018200">
    <property type="entry name" value="USP_CS"/>
</dbReference>
<feature type="coiled-coil region" evidence="16">
    <location>
        <begin position="234"/>
        <end position="261"/>
    </location>
</feature>
<dbReference type="PANTHER" id="PTHR24006">
    <property type="entry name" value="UBIQUITIN CARBOXYL-TERMINAL HYDROLASE"/>
    <property type="match status" value="1"/>
</dbReference>
<dbReference type="EC" id="3.4.19.12" evidence="4"/>
<keyword evidence="7" id="KW-0833">Ubl conjugation pathway</keyword>
<feature type="domain" description="USP" evidence="18">
    <location>
        <begin position="331"/>
        <end position="639"/>
    </location>
</feature>
<dbReference type="GO" id="GO:0005730">
    <property type="term" value="C:nucleolus"/>
    <property type="evidence" value="ECO:0007669"/>
    <property type="project" value="UniProtKB-SubCell"/>
</dbReference>
<feature type="compositionally biased region" description="Gly residues" evidence="17">
    <location>
        <begin position="1203"/>
        <end position="1214"/>
    </location>
</feature>
<name>A0A182WJ53_9DIPT</name>
<dbReference type="InterPro" id="IPR028889">
    <property type="entry name" value="USP"/>
</dbReference>
<dbReference type="InterPro" id="IPR038765">
    <property type="entry name" value="Papain-like_cys_pep_sf"/>
</dbReference>
<feature type="compositionally biased region" description="Basic and acidic residues" evidence="17">
    <location>
        <begin position="1124"/>
        <end position="1146"/>
    </location>
</feature>
<keyword evidence="5" id="KW-0597">Phosphoprotein</keyword>
<feature type="compositionally biased region" description="Low complexity" evidence="17">
    <location>
        <begin position="753"/>
        <end position="788"/>
    </location>
</feature>
<dbReference type="GO" id="GO:0004843">
    <property type="term" value="F:cysteine-type deubiquitinase activity"/>
    <property type="evidence" value="ECO:0007669"/>
    <property type="project" value="UniProtKB-EC"/>
</dbReference>
<dbReference type="PROSITE" id="PS00972">
    <property type="entry name" value="USP_1"/>
    <property type="match status" value="1"/>
</dbReference>
<comment type="catalytic activity">
    <reaction evidence="1">
        <text>Thiol-dependent hydrolysis of ester, thioester, amide, peptide and isopeptide bonds formed by the C-terminal Gly of ubiquitin (a 76-residue protein attached to proteins as an intracellular targeting signal).</text>
        <dbReference type="EC" id="3.4.19.12"/>
    </reaction>
</comment>
<keyword evidence="16" id="KW-0175">Coiled coil</keyword>
<evidence type="ECO:0000256" key="16">
    <source>
        <dbReference type="SAM" id="Coils"/>
    </source>
</evidence>
<feature type="region of interest" description="Disordered" evidence="17">
    <location>
        <begin position="137"/>
        <end position="167"/>
    </location>
</feature>
<feature type="compositionally biased region" description="Acidic residues" evidence="17">
    <location>
        <begin position="888"/>
        <end position="901"/>
    </location>
</feature>
<dbReference type="PROSITE" id="PS00973">
    <property type="entry name" value="USP_2"/>
    <property type="match status" value="1"/>
</dbReference>
<feature type="compositionally biased region" description="Polar residues" evidence="17">
    <location>
        <begin position="905"/>
        <end position="920"/>
    </location>
</feature>
<evidence type="ECO:0000313" key="20">
    <source>
        <dbReference type="Proteomes" id="UP000075920"/>
    </source>
</evidence>
<protein>
    <recommendedName>
        <fullName evidence="11">Ubiquitin carboxyl-terminal hydrolase 36</fullName>
        <ecNumber evidence="4">3.4.19.12</ecNumber>
    </recommendedName>
    <alternativeName>
        <fullName evidence="14">Deubiquitinating enzyme 36</fullName>
    </alternativeName>
    <alternativeName>
        <fullName evidence="13">Protein scrawny</fullName>
    </alternativeName>
    <alternativeName>
        <fullName evidence="12">Ubiquitin thioesterase 36</fullName>
    </alternativeName>
    <alternativeName>
        <fullName evidence="15">Ubiquitin-specific-processing protease 36</fullName>
    </alternativeName>
</protein>
<dbReference type="Pfam" id="PF00443">
    <property type="entry name" value="UCH"/>
    <property type="match status" value="1"/>
</dbReference>
<evidence type="ECO:0000256" key="2">
    <source>
        <dbReference type="ARBA" id="ARBA00004604"/>
    </source>
</evidence>
<evidence type="ECO:0000256" key="7">
    <source>
        <dbReference type="ARBA" id="ARBA00022786"/>
    </source>
</evidence>
<feature type="compositionally biased region" description="Acidic residues" evidence="17">
    <location>
        <begin position="951"/>
        <end position="962"/>
    </location>
</feature>
<evidence type="ECO:0000256" key="12">
    <source>
        <dbReference type="ARBA" id="ARBA00041300"/>
    </source>
</evidence>
<evidence type="ECO:0000256" key="11">
    <source>
        <dbReference type="ARBA" id="ARBA00039432"/>
    </source>
</evidence>
<dbReference type="SUPFAM" id="SSF54001">
    <property type="entry name" value="Cysteine proteinases"/>
    <property type="match status" value="1"/>
</dbReference>
<dbReference type="PANTHER" id="PTHR24006:SF758">
    <property type="entry name" value="UBIQUITIN CARBOXYL-TERMINAL HYDROLASE 36"/>
    <property type="match status" value="1"/>
</dbReference>
<keyword evidence="8" id="KW-0378">Hydrolase</keyword>
<feature type="compositionally biased region" description="Low complexity" evidence="17">
    <location>
        <begin position="142"/>
        <end position="167"/>
    </location>
</feature>
<feature type="compositionally biased region" description="Low complexity" evidence="17">
    <location>
        <begin position="189"/>
        <end position="203"/>
    </location>
</feature>
<feature type="compositionally biased region" description="Gly residues" evidence="17">
    <location>
        <begin position="1260"/>
        <end position="1272"/>
    </location>
</feature>
<evidence type="ECO:0000256" key="4">
    <source>
        <dbReference type="ARBA" id="ARBA00012759"/>
    </source>
</evidence>
<dbReference type="GO" id="GO:0006508">
    <property type="term" value="P:proteolysis"/>
    <property type="evidence" value="ECO:0007669"/>
    <property type="project" value="UniProtKB-KW"/>
</dbReference>
<feature type="compositionally biased region" description="Polar residues" evidence="17">
    <location>
        <begin position="965"/>
        <end position="974"/>
    </location>
</feature>
<comment type="subcellular location">
    <subcellularLocation>
        <location evidence="2">Nucleus</location>
        <location evidence="2">Nucleolus</location>
    </subcellularLocation>
</comment>
<dbReference type="AlphaFoldDB" id="A0A182WJ53"/>
<evidence type="ECO:0000256" key="13">
    <source>
        <dbReference type="ARBA" id="ARBA00042154"/>
    </source>
</evidence>
<reference evidence="19" key="2">
    <citation type="submission" date="2020-05" db="UniProtKB">
        <authorList>
            <consortium name="EnsemblMetazoa"/>
        </authorList>
    </citation>
    <scope>IDENTIFICATION</scope>
    <source>
        <strain evidence="19">MINIMUS1</strain>
    </source>
</reference>
<dbReference type="STRING" id="112268.A0A182WJ53"/>
<accession>A0A182WJ53</accession>
<evidence type="ECO:0000313" key="19">
    <source>
        <dbReference type="EnsemblMetazoa" id="AMIN010407-PA"/>
    </source>
</evidence>
<keyword evidence="20" id="KW-1185">Reference proteome</keyword>
<evidence type="ECO:0000256" key="10">
    <source>
        <dbReference type="ARBA" id="ARBA00023242"/>
    </source>
</evidence>
<sequence>MPIQMVCDSTTSLVSAAIRDALHSTGGTTNGRSVGLGYGTTSTSNGVTVNGTGTSNTQTPSKQQLPFRRTLAAAQIDNDYDQYDEPEDGGPNDLVESISQSLRQGQQVKPITYEEGPSYSTSLDKLKSKYIVLKATPPTDTAASGGSLSNSNSSSSASSSFGAGLSKASAGGAPNNLLTMNGGGSLKFSATTSPSTSTAKSSTNVLQHQQTYRLANDRAPENHPTLAADEQYPSVAERRRMERLETSLRRLELQQRNESDAGEWPSDGTNPHVTFSCTFASPADGVPASASSTAAGRMDTTTLPTPKRILFPRENVQIGWKTTGRKWLVGAGMMNMGNTCYLNSTLQALFHVPAIANWLLSDEPHRIKCDDGGSGGSCIICAMAKTLLESQTNQTAFRPYLVYSKLRLVCKHLVPGRQEDAHEFLRYLVEAMEKSYLNRSKNSKELDQYSKETTPLNQILGGYLRSEVKCLSCQHVSTTFQHFEDLLLDIRKANSIDEALELYFARERLEEMGYKCEACKRRVAATKQFSLERAPFVLCIQLKRFSMLSGKINKHVELRSKLDLTPYSSPVMRTNGGKLTYRLTSMVTHLGSTQHCGHYTAIGHTDAAGYHVFDDSSVRPIGIHNVMSTNAYILFYELESVAAGAIGLPNGTCRAKATVTVGQPSSTATLTSMGHLSNGTTPTGLGGTSSGAGTTGGGSSSGGGGSSGGTPGKATNSSPLRVLGTGGGNGSTGGLFPSKLEQKPGLIGPVLPTVTTSATSQGSASGTTTTVTSKGTMTTSVTSSASASGRDVAIFSSPSSTASTLSNASPLSSPSKQQQDTLVGSKIPKLPDINVRSTTSFNGAHGEPKAKSLSTPLLASMPKLNSPAKSLESTNGCSSAVISLVPYDSDDTSSTSEDDDEPSSHSKSTPKSLVLTNGSSAAKRARQQIPFVNGKRSVMQSKAEPEHEVDERDDNEEEEEEERTSTGSSRSPQMIKTKAGLWKVSKSSTADQLSYPDSGSASSSKSSSPTTSGVSSPTSSPGQKPPKLPLKNAQASSGGGEPTSLSNGHRPAHNGINGKTIKSAVNGYHPNGGAGNRSVSPGGEGKATGSSSAVQMLMKYSHRGYGAPVKSWNGQQTVMERELVNERREERKRQIEEDRETEMDRGRIKKTKGGGAPAVTGGPNSGGNNLFQQYQNHQTTGGKWMGNGGTRNHFHNHHQNNYRGGGGGGGGGYYQNGNRHHGGGGGGFRPGGRRFGGRNGGGFHTKAHHHHQRNEQGSGMASGGGGGGGNGSNGFYHR</sequence>
<dbReference type="Gene3D" id="3.90.70.10">
    <property type="entry name" value="Cysteine proteinases"/>
    <property type="match status" value="1"/>
</dbReference>
<feature type="region of interest" description="Disordered" evidence="17">
    <location>
        <begin position="665"/>
        <end position="853"/>
    </location>
</feature>
<dbReference type="EnsemblMetazoa" id="AMIN010407-RA">
    <property type="protein sequence ID" value="AMIN010407-PA"/>
    <property type="gene ID" value="AMIN010407"/>
</dbReference>
<evidence type="ECO:0000256" key="14">
    <source>
        <dbReference type="ARBA" id="ARBA00042420"/>
    </source>
</evidence>
<evidence type="ECO:0000256" key="6">
    <source>
        <dbReference type="ARBA" id="ARBA00022670"/>
    </source>
</evidence>
<feature type="region of interest" description="Disordered" evidence="17">
    <location>
        <begin position="886"/>
        <end position="1090"/>
    </location>
</feature>
<dbReference type="VEuPathDB" id="VectorBase:AMIN010407"/>